<dbReference type="Proteomes" id="UP000238326">
    <property type="component" value="Unassembled WGS sequence"/>
</dbReference>
<gene>
    <name evidence="2" type="ORF">C6P61_02465</name>
</gene>
<keyword evidence="3" id="KW-1185">Reference proteome</keyword>
<dbReference type="InterPro" id="IPR021253">
    <property type="entry name" value="ZrgA-like"/>
</dbReference>
<evidence type="ECO:0000256" key="1">
    <source>
        <dbReference type="SAM" id="MobiDB-lite"/>
    </source>
</evidence>
<name>A0A2S9KHU9_9BURK</name>
<dbReference type="Pfam" id="PF10986">
    <property type="entry name" value="ZrgA"/>
    <property type="match status" value="1"/>
</dbReference>
<dbReference type="EMBL" id="PVLR01000007">
    <property type="protein sequence ID" value="PRD70021.1"/>
    <property type="molecule type" value="Genomic_DNA"/>
</dbReference>
<reference evidence="2 3" key="1">
    <citation type="submission" date="2018-03" db="EMBL/GenBank/DDBJ databases">
        <title>Comparative genomics illustrates the genes involved in a hyperalkaliphilic mechanisms of Serpentinomonas isolated from highly-alkaline calcium-rich serpentinized springs.</title>
        <authorList>
            <person name="Suzuki S."/>
            <person name="Ishii S."/>
            <person name="Walworth N."/>
            <person name="Bird L."/>
            <person name="Kuenen J.G."/>
            <person name="Nealson K.H."/>
        </authorList>
    </citation>
    <scope>NUCLEOTIDE SEQUENCE [LARGE SCALE GENOMIC DNA]</scope>
    <source>
        <strain evidence="2 3">83</strain>
    </source>
</reference>
<dbReference type="OrthoDB" id="7346546at2"/>
<evidence type="ECO:0008006" key="4">
    <source>
        <dbReference type="Google" id="ProtNLM"/>
    </source>
</evidence>
<dbReference type="AlphaFoldDB" id="A0A2S9KHU9"/>
<accession>A0A2S9KHU9</accession>
<feature type="region of interest" description="Disordered" evidence="1">
    <location>
        <begin position="156"/>
        <end position="177"/>
    </location>
</feature>
<evidence type="ECO:0000313" key="2">
    <source>
        <dbReference type="EMBL" id="PRD70021.1"/>
    </source>
</evidence>
<evidence type="ECO:0000313" key="3">
    <source>
        <dbReference type="Proteomes" id="UP000238326"/>
    </source>
</evidence>
<comment type="caution">
    <text evidence="2">The sequence shown here is derived from an EMBL/GenBank/DDBJ whole genome shotgun (WGS) entry which is preliminary data.</text>
</comment>
<feature type="compositionally biased region" description="Polar residues" evidence="1">
    <location>
        <begin position="156"/>
        <end position="167"/>
    </location>
</feature>
<sequence length="239" mass="25838">MNPPATDFIELKSCRHKLVCDAALAESQKRHPGQAPRDSWILPMTPSRWPLALLIALLLPLDGARAAPGAHVHGHASLQLALDGPRLTLTLDSPLEALLGFEHGPRNAAEREAVRRLGQGLRQADSLFTLSPAAQCRLEGMDISSGALPAELLQEPQTAAGTRSPLDSSRGAARPAQNDAHGDLLAEYRYACAQPEQLRRLQTGAFKSFGKLRRIEVERATGRGQGLHRLTPSQPGISW</sequence>
<organism evidence="2 3">
    <name type="scientific">Malikia spinosa</name>
    <dbReference type="NCBI Taxonomy" id="86180"/>
    <lineage>
        <taxon>Bacteria</taxon>
        <taxon>Pseudomonadati</taxon>
        <taxon>Pseudomonadota</taxon>
        <taxon>Betaproteobacteria</taxon>
        <taxon>Burkholderiales</taxon>
        <taxon>Comamonadaceae</taxon>
        <taxon>Malikia</taxon>
    </lineage>
</organism>
<protein>
    <recommendedName>
        <fullName evidence="4">DUF2796 domain-containing protein</fullName>
    </recommendedName>
</protein>
<proteinExistence type="predicted"/>